<dbReference type="EMBL" id="BARS01004238">
    <property type="protein sequence ID" value="GAF75090.1"/>
    <property type="molecule type" value="Genomic_DNA"/>
</dbReference>
<gene>
    <name evidence="1" type="ORF">S01H1_08254</name>
</gene>
<protein>
    <submittedName>
        <fullName evidence="1">Uncharacterized protein</fullName>
    </submittedName>
</protein>
<comment type="caution">
    <text evidence="1">The sequence shown here is derived from an EMBL/GenBank/DDBJ whole genome shotgun (WGS) entry which is preliminary data.</text>
</comment>
<name>X0TG87_9ZZZZ</name>
<proteinExistence type="predicted"/>
<reference evidence="1" key="1">
    <citation type="journal article" date="2014" name="Front. Microbiol.">
        <title>High frequency of phylogenetically diverse reductive dehalogenase-homologous genes in deep subseafloor sedimentary metagenomes.</title>
        <authorList>
            <person name="Kawai M."/>
            <person name="Futagami T."/>
            <person name="Toyoda A."/>
            <person name="Takaki Y."/>
            <person name="Nishi S."/>
            <person name="Hori S."/>
            <person name="Arai W."/>
            <person name="Tsubouchi T."/>
            <person name="Morono Y."/>
            <person name="Uchiyama I."/>
            <person name="Ito T."/>
            <person name="Fujiyama A."/>
            <person name="Inagaki F."/>
            <person name="Takami H."/>
        </authorList>
    </citation>
    <scope>NUCLEOTIDE SEQUENCE</scope>
    <source>
        <strain evidence="1">Expedition CK06-06</strain>
    </source>
</reference>
<evidence type="ECO:0000313" key="1">
    <source>
        <dbReference type="EMBL" id="GAF75090.1"/>
    </source>
</evidence>
<dbReference type="AlphaFoldDB" id="X0TG87"/>
<organism evidence="1">
    <name type="scientific">marine sediment metagenome</name>
    <dbReference type="NCBI Taxonomy" id="412755"/>
    <lineage>
        <taxon>unclassified sequences</taxon>
        <taxon>metagenomes</taxon>
        <taxon>ecological metagenomes</taxon>
    </lineage>
</organism>
<sequence length="84" mass="9602">MDVKKKIKEFLDLLWHSDSALVTEAMTGKCDGRIHRLYSNRTSLPAKYILKEIGDGFAIYEQGRQLPFCQIMGEDLVSLGRKVK</sequence>
<accession>X0TG87</accession>